<dbReference type="EC" id="3.5.1.28" evidence="7"/>
<dbReference type="InterPro" id="IPR051202">
    <property type="entry name" value="Peptidase_C40"/>
</dbReference>
<comment type="similarity">
    <text evidence="1">Belongs to the peptidase C40 family.</text>
</comment>
<dbReference type="GO" id="GO:0008234">
    <property type="term" value="F:cysteine-type peptidase activity"/>
    <property type="evidence" value="ECO:0007669"/>
    <property type="project" value="UniProtKB-KW"/>
</dbReference>
<feature type="region of interest" description="Disordered" evidence="5">
    <location>
        <begin position="97"/>
        <end position="162"/>
    </location>
</feature>
<keyword evidence="2" id="KW-0645">Protease</keyword>
<dbReference type="SUPFAM" id="SSF54001">
    <property type="entry name" value="Cysteine proteinases"/>
    <property type="match status" value="1"/>
</dbReference>
<evidence type="ECO:0000256" key="2">
    <source>
        <dbReference type="ARBA" id="ARBA00022670"/>
    </source>
</evidence>
<proteinExistence type="inferred from homology"/>
<accession>A0A806FWP3</accession>
<dbReference type="PANTHER" id="PTHR47053">
    <property type="entry name" value="MUREIN DD-ENDOPEPTIDASE MEPH-RELATED"/>
    <property type="match status" value="1"/>
</dbReference>
<evidence type="ECO:0000313" key="8">
    <source>
        <dbReference type="Proteomes" id="UP000008394"/>
    </source>
</evidence>
<feature type="compositionally biased region" description="Basic and acidic residues" evidence="5">
    <location>
        <begin position="115"/>
        <end position="145"/>
    </location>
</feature>
<keyword evidence="4" id="KW-0788">Thiol protease</keyword>
<dbReference type="KEGG" id="bnm:BALAC2494_00662"/>
<feature type="domain" description="NlpC/P60" evidence="6">
    <location>
        <begin position="187"/>
        <end position="302"/>
    </location>
</feature>
<dbReference type="PROSITE" id="PS51935">
    <property type="entry name" value="NLPC_P60"/>
    <property type="match status" value="1"/>
</dbReference>
<reference evidence="7 8" key="1">
    <citation type="journal article" date="2011" name="J. Bacteriol.">
        <title>Genome Sequence of the Probiotic Strain Bifidobacterium animalis subsp. lactis CNCM I-2494.</title>
        <authorList>
            <person name="Chervaux C."/>
            <person name="Grimaldi C."/>
            <person name="Bolotin A."/>
            <person name="Quinquis B."/>
            <person name="Legrain-Raspaud S."/>
            <person name="van Hylckama Vlieg J.E."/>
            <person name="Denariaz G."/>
            <person name="Smokvina T."/>
        </authorList>
    </citation>
    <scope>NUCLEOTIDE SEQUENCE [LARGE SCALE GENOMIC DNA]</scope>
    <source>
        <strain evidence="7 8">CNCM I-2494</strain>
    </source>
</reference>
<dbReference type="GO" id="GO:0008745">
    <property type="term" value="F:N-acetylmuramoyl-L-alanine amidase activity"/>
    <property type="evidence" value="ECO:0007669"/>
    <property type="project" value="UniProtKB-EC"/>
</dbReference>
<dbReference type="AlphaFoldDB" id="A0A806FWP3"/>
<evidence type="ECO:0000256" key="1">
    <source>
        <dbReference type="ARBA" id="ARBA00007074"/>
    </source>
</evidence>
<dbReference type="Pfam" id="PF00877">
    <property type="entry name" value="NLPC_P60"/>
    <property type="match status" value="1"/>
</dbReference>
<sequence length="302" mass="31282">MWSRRVSQYSNHFLVGFHNRLTLAVLLWTTMNTMKRSISIATAVVAASLAFTSIAPAATAADSQSGSNYVVSTRSFPKVNVAKANFFAEATSTEVDKDSNWGGLGSMDVPQTKSTAEKEAEARAQAEKEGAEQRAQEEAAAKAAREQAAAASRGQARESLTDTNANTAQQEAAPAAQPAAAPSVPTSKNGAAIAAYAQKFIGAPYVSGGTTPSGWDCSGFVMYVFSRFGINLPRTSGAQAGVGTAVPSLAEAQPGDIIANANHAAIYIGNGMIVNALNPAQGTQVTNLSAFGGAAYSIRRVL</sequence>
<keyword evidence="3 7" id="KW-0378">Hydrolase</keyword>
<dbReference type="Gene3D" id="3.90.1720.10">
    <property type="entry name" value="endopeptidase domain like (from Nostoc punctiforme)"/>
    <property type="match status" value="1"/>
</dbReference>
<dbReference type="InterPro" id="IPR038765">
    <property type="entry name" value="Papain-like_cys_pep_sf"/>
</dbReference>
<dbReference type="PANTHER" id="PTHR47053:SF1">
    <property type="entry name" value="MUREIN DD-ENDOPEPTIDASE MEPH-RELATED"/>
    <property type="match status" value="1"/>
</dbReference>
<evidence type="ECO:0000259" key="6">
    <source>
        <dbReference type="PROSITE" id="PS51935"/>
    </source>
</evidence>
<dbReference type="InterPro" id="IPR000064">
    <property type="entry name" value="NLP_P60_dom"/>
</dbReference>
<organism evidence="7 8">
    <name type="scientific">Bifidobacterium animalis subsp. lactis CNCM I-2494</name>
    <dbReference type="NCBI Taxonomy" id="1042403"/>
    <lineage>
        <taxon>Bacteria</taxon>
        <taxon>Bacillati</taxon>
        <taxon>Actinomycetota</taxon>
        <taxon>Actinomycetes</taxon>
        <taxon>Bifidobacteriales</taxon>
        <taxon>Bifidobacteriaceae</taxon>
        <taxon>Bifidobacterium</taxon>
    </lineage>
</organism>
<dbReference type="EMBL" id="CP002915">
    <property type="protein sequence ID" value="AEK29910.1"/>
    <property type="molecule type" value="Genomic_DNA"/>
</dbReference>
<dbReference type="GO" id="GO:0006508">
    <property type="term" value="P:proteolysis"/>
    <property type="evidence" value="ECO:0007669"/>
    <property type="project" value="UniProtKB-KW"/>
</dbReference>
<gene>
    <name evidence="7" type="ORF">BALAC2494_00662</name>
</gene>
<evidence type="ECO:0000256" key="4">
    <source>
        <dbReference type="ARBA" id="ARBA00022807"/>
    </source>
</evidence>
<protein>
    <submittedName>
        <fullName evidence="7">N-acetylmuramoyl-L-alanine amidase</fullName>
        <ecNumber evidence="7">3.5.1.28</ecNumber>
    </submittedName>
</protein>
<evidence type="ECO:0000256" key="5">
    <source>
        <dbReference type="SAM" id="MobiDB-lite"/>
    </source>
</evidence>
<dbReference type="Proteomes" id="UP000008394">
    <property type="component" value="Chromosome"/>
</dbReference>
<evidence type="ECO:0000313" key="7">
    <source>
        <dbReference type="EMBL" id="AEK29910.1"/>
    </source>
</evidence>
<evidence type="ECO:0000256" key="3">
    <source>
        <dbReference type="ARBA" id="ARBA00022801"/>
    </source>
</evidence>
<name>A0A806FWP3_BIFAN</name>